<accession>A0A6C0C319</accession>
<dbReference type="EMBL" id="MN739334">
    <property type="protein sequence ID" value="QHS99085.1"/>
    <property type="molecule type" value="Genomic_DNA"/>
</dbReference>
<feature type="transmembrane region" description="Helical" evidence="1">
    <location>
        <begin position="44"/>
        <end position="60"/>
    </location>
</feature>
<feature type="transmembrane region" description="Helical" evidence="1">
    <location>
        <begin position="6"/>
        <end position="24"/>
    </location>
</feature>
<feature type="transmembrane region" description="Helical" evidence="1">
    <location>
        <begin position="121"/>
        <end position="139"/>
    </location>
</feature>
<reference evidence="2" key="1">
    <citation type="journal article" date="2020" name="Nature">
        <title>Giant virus diversity and host interactions through global metagenomics.</title>
        <authorList>
            <person name="Schulz F."/>
            <person name="Roux S."/>
            <person name="Paez-Espino D."/>
            <person name="Jungbluth S."/>
            <person name="Walsh D.A."/>
            <person name="Denef V.J."/>
            <person name="McMahon K.D."/>
            <person name="Konstantinidis K.T."/>
            <person name="Eloe-Fadrosh E.A."/>
            <person name="Kyrpides N.C."/>
            <person name="Woyke T."/>
        </authorList>
    </citation>
    <scope>NUCLEOTIDE SEQUENCE</scope>
    <source>
        <strain evidence="2">GVMAG-M-3300020185-33</strain>
    </source>
</reference>
<keyword evidence="1" id="KW-0472">Membrane</keyword>
<name>A0A6C0C319_9ZZZZ</name>
<feature type="transmembrane region" description="Helical" evidence="1">
    <location>
        <begin position="66"/>
        <end position="82"/>
    </location>
</feature>
<dbReference type="AlphaFoldDB" id="A0A6C0C319"/>
<keyword evidence="1" id="KW-0812">Transmembrane</keyword>
<organism evidence="2">
    <name type="scientific">viral metagenome</name>
    <dbReference type="NCBI Taxonomy" id="1070528"/>
    <lineage>
        <taxon>unclassified sequences</taxon>
        <taxon>metagenomes</taxon>
        <taxon>organismal metagenomes</taxon>
    </lineage>
</organism>
<evidence type="ECO:0000313" key="2">
    <source>
        <dbReference type="EMBL" id="QHS99085.1"/>
    </source>
</evidence>
<protein>
    <submittedName>
        <fullName evidence="2">Uncharacterized protein</fullName>
    </submittedName>
</protein>
<sequence>MKINTNLLIQTSIAAGLVIFGVVIKNSFEQLGFPNHPIGKPIGMGMFIMGWIYTAYILSINKPNKLMFILPSLGIVFAVMMMKQYMVKKQTPPVVFPLIFALSWIILGLNVGNHLSGNQKYFGLFASFLVLLSMMKLLPFQRKNKIVDGPGMPLFVIAWVIFIIVNSNR</sequence>
<proteinExistence type="predicted"/>
<evidence type="ECO:0000256" key="1">
    <source>
        <dbReference type="SAM" id="Phobius"/>
    </source>
</evidence>
<keyword evidence="1" id="KW-1133">Transmembrane helix</keyword>
<feature type="transmembrane region" description="Helical" evidence="1">
    <location>
        <begin position="146"/>
        <end position="165"/>
    </location>
</feature>
<feature type="transmembrane region" description="Helical" evidence="1">
    <location>
        <begin position="94"/>
        <end position="115"/>
    </location>
</feature>